<evidence type="ECO:0000313" key="11">
    <source>
        <dbReference type="EMBL" id="GBP90839.1"/>
    </source>
</evidence>
<feature type="domain" description="ABC transporter" evidence="10">
    <location>
        <begin position="376"/>
        <end position="606"/>
    </location>
</feature>
<name>A0A4C1ZUX3_EUMVA</name>
<dbReference type="GO" id="GO:0016020">
    <property type="term" value="C:membrane"/>
    <property type="evidence" value="ECO:0007669"/>
    <property type="project" value="UniProtKB-SubCell"/>
</dbReference>
<reference evidence="11 12" key="1">
    <citation type="journal article" date="2019" name="Commun. Biol.">
        <title>The bagworm genome reveals a unique fibroin gene that provides high tensile strength.</title>
        <authorList>
            <person name="Kono N."/>
            <person name="Nakamura H."/>
            <person name="Ohtoshi R."/>
            <person name="Tomita M."/>
            <person name="Numata K."/>
            <person name="Arakawa K."/>
        </authorList>
    </citation>
    <scope>NUCLEOTIDE SEQUENCE [LARGE SCALE GENOMIC DNA]</scope>
</reference>
<feature type="transmembrane region" description="Helical" evidence="9">
    <location>
        <begin position="283"/>
        <end position="302"/>
    </location>
</feature>
<evidence type="ECO:0000256" key="8">
    <source>
        <dbReference type="ARBA" id="ARBA00023136"/>
    </source>
</evidence>
<dbReference type="InterPro" id="IPR017871">
    <property type="entry name" value="ABC_transporter-like_CS"/>
</dbReference>
<gene>
    <name evidence="11" type="primary">Abca3</name>
    <name evidence="11" type="ORF">EVAR_99641_1</name>
</gene>
<sequence>MEAALSKHKAMDNILVGIQFDDRMANATEWPDNITITLRFPAVMRMPMLVHPLKACWRTNLLFPLFPRPGPLAPDDEYGGTMPGYKYELFLTVQNILSQEIIEKKTGKSVKTKVLLKRMPRLPFKEDDLTIALERFVSMILMLCFAYTFVNTVRAVTQEKELQLKETMKIMGIPSWLHWLAWFIKQLTYLSVSVVLLVILLKIPLKKMSNGEVFAVLTYTPFSMLLFFLVLFVVASLAFCFMVSSFFNTANTAASFMGLAWFATYSVYLLSQGLYEQTSLTTKILLSLISNSAIGFALQLIVAAESFEASARAPHLPPERTKRDAGANASLPRVVNDRMHGFKDLAVAYNNRDIENEDSLLRVVHDEEPAGVPLGVDIRNLTKVYGKKKKAVDDLSFRMYENEITVLLGHNGAGKTTTLSMMTGMIPPTSGTVYINGHDIVMETEEARKSIGLCPQHNVLFPDLTVTEHIIFYGRIKGVSKKNISEEVDRYLTLLELEEKRNVLSQHLSGGQQRRLSVCIAMCGSSRVVLLDEPTSGLDPSARRALWDLLQKEKKGRTIILTTHFMDEADVLADRIAIMAAGKLQCIGTPYFLKKHYGIGYKLTMVKRDNCNIVLCTEFIKSYVPDVTVNTDIGSELTYILPTSHVNTFPDLLKNLEDLKESLKIDSYGLSVTTLEEVFMSTGAENFAKTESPLILKQRSSTASLPLPPLTLNLKPFKQTQTLISHISGLSETENEIMTAYKDYFVNSGNDNMMLVDLGNKSLSEHYKYLHRTNLAQTRFEIIVGATFAPGNITGWFSNYGYHDSAISLALVNNAILRALSPNSTLNFVNHPLPFSINDQERISGAKLLQRVSGVQPIVMWGCALVWDWLWLLLINLCIIVTLAAYQEYTLSTFEELGRVFLVLIVFSFAIIPIHYLASFYFQAAATGFAKMCFLNMFTELTLPPPAPRGIAAHAFRYCFSCMPFLIAEVLRIPEMGDPYWAKILDWVFAPLPLYCLSRSFRDMSVTSFTLISCNALCEQYSNVPNCTALTMCQNLNISVCCLEENPYLKWEEPGIARYLFIMAAVGVIGFAIMLMKEYELFSKAMYIMVSHQPMPIMFRDEIEVEDSDVAFERAYVRSLSRKELSTHSLVVSNLTKVFDTLLAVDRLCFATQNSPTNVSVELANSADLTVINIRSNDIAVRKGECFGLLGVNGAGKTTTFKMLTGATRVSHGDALVLGYSIKTEPEEVHRRIVLPAYMSHSGSTSPSRQPQKVHCRIGVGRHVYCTLALSACVLHGNVFVVGCSIKTKPGKVCCRIADGRHFYLYSSSRLRFYSRMYHTATRSCFATPLRQQEKVRRRVTADTYLYSSSRLRFYPRVCHTATRSCFATPLRQQEKVCRRVTADTYLYSSSRLRLYPRVCHTATRSCFATPLRQQEKVCRRVTADTYLYSSSRLRLYPRVCHTATRSCFATPLRQQEKVRRRVTADTYLYSSSRLRLYPRVCHTATRSCFATPLRQQEKLPPGFLPARVTLQRARALLPIKTAGKVRRRVTADTYLYSSSRLRLYPRVSHCNALVLCYPLRQQEGMPPRRLILICILAPRLRFYPRVSHCNALVLCYPLRQQGRLPLGSTRVSHCNALVLCYPLRQQESSRLALPARVIPQRARALLPIKTAGRRRRVTADTYLYSSSRLRSTRACHTATRSLCYPLRQQGRHAAARTADTYLCSSSRLRLYPRVCHTATRSCFATPLRQQEKVRRRVTADTYLYSSSRLRLYPRVCHTATRSCFATPSRLSRKSCTTV</sequence>
<dbReference type="GO" id="GO:0140359">
    <property type="term" value="F:ABC-type transporter activity"/>
    <property type="evidence" value="ECO:0007669"/>
    <property type="project" value="InterPro"/>
</dbReference>
<evidence type="ECO:0000313" key="12">
    <source>
        <dbReference type="Proteomes" id="UP000299102"/>
    </source>
</evidence>
<feature type="transmembrane region" description="Helical" evidence="9">
    <location>
        <begin position="955"/>
        <end position="974"/>
    </location>
</feature>
<feature type="transmembrane region" description="Helical" evidence="9">
    <location>
        <begin position="253"/>
        <end position="271"/>
    </location>
</feature>
<keyword evidence="12" id="KW-1185">Reference proteome</keyword>
<evidence type="ECO:0000256" key="5">
    <source>
        <dbReference type="ARBA" id="ARBA00022741"/>
    </source>
</evidence>
<feature type="transmembrane region" description="Helical" evidence="9">
    <location>
        <begin position="897"/>
        <end position="918"/>
    </location>
</feature>
<comment type="caution">
    <text evidence="11">The sequence shown here is derived from an EMBL/GenBank/DDBJ whole genome shotgun (WGS) entry which is preliminary data.</text>
</comment>
<feature type="transmembrane region" description="Helical" evidence="9">
    <location>
        <begin position="222"/>
        <end position="247"/>
    </location>
</feature>
<keyword evidence="3 9" id="KW-0812">Transmembrane</keyword>
<dbReference type="PROSITE" id="PS00211">
    <property type="entry name" value="ABC_TRANSPORTER_1"/>
    <property type="match status" value="1"/>
</dbReference>
<evidence type="ECO:0000256" key="4">
    <source>
        <dbReference type="ARBA" id="ARBA00022737"/>
    </source>
</evidence>
<dbReference type="GO" id="GO:0016887">
    <property type="term" value="F:ATP hydrolysis activity"/>
    <property type="evidence" value="ECO:0007669"/>
    <property type="project" value="InterPro"/>
</dbReference>
<dbReference type="Gene3D" id="3.40.50.300">
    <property type="entry name" value="P-loop containing nucleotide triphosphate hydrolases"/>
    <property type="match status" value="2"/>
</dbReference>
<organism evidence="11 12">
    <name type="scientific">Eumeta variegata</name>
    <name type="common">Bagworm moth</name>
    <name type="synonym">Eumeta japonica</name>
    <dbReference type="NCBI Taxonomy" id="151549"/>
    <lineage>
        <taxon>Eukaryota</taxon>
        <taxon>Metazoa</taxon>
        <taxon>Ecdysozoa</taxon>
        <taxon>Arthropoda</taxon>
        <taxon>Hexapoda</taxon>
        <taxon>Insecta</taxon>
        <taxon>Pterygota</taxon>
        <taxon>Neoptera</taxon>
        <taxon>Endopterygota</taxon>
        <taxon>Lepidoptera</taxon>
        <taxon>Glossata</taxon>
        <taxon>Ditrysia</taxon>
        <taxon>Tineoidea</taxon>
        <taxon>Psychidae</taxon>
        <taxon>Oiketicinae</taxon>
        <taxon>Eumeta</taxon>
    </lineage>
</organism>
<feature type="transmembrane region" description="Helical" evidence="9">
    <location>
        <begin position="1056"/>
        <end position="1076"/>
    </location>
</feature>
<protein>
    <submittedName>
        <fullName evidence="11">ATP-binding cassette sub-family A member 3</fullName>
    </submittedName>
</protein>
<dbReference type="CDD" id="cd03263">
    <property type="entry name" value="ABC_subfamily_A"/>
    <property type="match status" value="1"/>
</dbReference>
<dbReference type="STRING" id="151549.A0A4C1ZUX3"/>
<accession>A0A4C1ZUX3</accession>
<dbReference type="FunFam" id="3.40.50.300:FF:000298">
    <property type="entry name" value="ATP-binding cassette sub-family A member 12"/>
    <property type="match status" value="1"/>
</dbReference>
<dbReference type="Pfam" id="PF12698">
    <property type="entry name" value="ABC2_membrane_3"/>
    <property type="match status" value="2"/>
</dbReference>
<proteinExistence type="predicted"/>
<evidence type="ECO:0000256" key="6">
    <source>
        <dbReference type="ARBA" id="ARBA00022840"/>
    </source>
</evidence>
<dbReference type="InterPro" id="IPR027417">
    <property type="entry name" value="P-loop_NTPase"/>
</dbReference>
<evidence type="ECO:0000259" key="10">
    <source>
        <dbReference type="PROSITE" id="PS50893"/>
    </source>
</evidence>
<dbReference type="OrthoDB" id="10255969at2759"/>
<dbReference type="InterPro" id="IPR003593">
    <property type="entry name" value="AAA+_ATPase"/>
</dbReference>
<evidence type="ECO:0000256" key="1">
    <source>
        <dbReference type="ARBA" id="ARBA00004141"/>
    </source>
</evidence>
<keyword evidence="4" id="KW-0677">Repeat</keyword>
<keyword evidence="5" id="KW-0547">Nucleotide-binding</keyword>
<comment type="subcellular location">
    <subcellularLocation>
        <location evidence="1">Membrane</location>
        <topology evidence="1">Multi-pass membrane protein</topology>
    </subcellularLocation>
</comment>
<evidence type="ECO:0000256" key="2">
    <source>
        <dbReference type="ARBA" id="ARBA00022448"/>
    </source>
</evidence>
<dbReference type="InterPro" id="IPR026082">
    <property type="entry name" value="ABCA"/>
</dbReference>
<dbReference type="Proteomes" id="UP000299102">
    <property type="component" value="Unassembled WGS sequence"/>
</dbReference>
<keyword evidence="6 11" id="KW-0067">ATP-binding</keyword>
<dbReference type="InterPro" id="IPR003439">
    <property type="entry name" value="ABC_transporter-like_ATP-bd"/>
</dbReference>
<evidence type="ECO:0000256" key="7">
    <source>
        <dbReference type="ARBA" id="ARBA00022989"/>
    </source>
</evidence>
<feature type="transmembrane region" description="Helical" evidence="9">
    <location>
        <begin position="176"/>
        <end position="201"/>
    </location>
</feature>
<dbReference type="PROSITE" id="PS50893">
    <property type="entry name" value="ABC_TRANSPORTER_2"/>
    <property type="match status" value="1"/>
</dbReference>
<dbReference type="PANTHER" id="PTHR19229:SF250">
    <property type="entry name" value="ABC TRANSPORTER DOMAIN-CONTAINING PROTEIN-RELATED"/>
    <property type="match status" value="1"/>
</dbReference>
<dbReference type="SUPFAM" id="SSF52540">
    <property type="entry name" value="P-loop containing nucleoside triphosphate hydrolases"/>
    <property type="match status" value="2"/>
</dbReference>
<keyword evidence="8 9" id="KW-0472">Membrane</keyword>
<dbReference type="InterPro" id="IPR013525">
    <property type="entry name" value="ABC2_TM"/>
</dbReference>
<keyword evidence="2" id="KW-0813">Transport</keyword>
<dbReference type="Pfam" id="PF00005">
    <property type="entry name" value="ABC_tran"/>
    <property type="match status" value="2"/>
</dbReference>
<keyword evidence="7 9" id="KW-1133">Transmembrane helix</keyword>
<dbReference type="EMBL" id="BGZK01002117">
    <property type="protein sequence ID" value="GBP90839.1"/>
    <property type="molecule type" value="Genomic_DNA"/>
</dbReference>
<evidence type="ECO:0000256" key="9">
    <source>
        <dbReference type="SAM" id="Phobius"/>
    </source>
</evidence>
<dbReference type="GO" id="GO:0005524">
    <property type="term" value="F:ATP binding"/>
    <property type="evidence" value="ECO:0007669"/>
    <property type="project" value="UniProtKB-KW"/>
</dbReference>
<dbReference type="SMART" id="SM00382">
    <property type="entry name" value="AAA"/>
    <property type="match status" value="1"/>
</dbReference>
<dbReference type="GO" id="GO:0005319">
    <property type="term" value="F:lipid transporter activity"/>
    <property type="evidence" value="ECO:0007669"/>
    <property type="project" value="TreeGrafter"/>
</dbReference>
<evidence type="ECO:0000256" key="3">
    <source>
        <dbReference type="ARBA" id="ARBA00022692"/>
    </source>
</evidence>
<feature type="transmembrane region" description="Helical" evidence="9">
    <location>
        <begin position="858"/>
        <end position="885"/>
    </location>
</feature>
<feature type="transmembrane region" description="Helical" evidence="9">
    <location>
        <begin position="136"/>
        <end position="156"/>
    </location>
</feature>
<dbReference type="PANTHER" id="PTHR19229">
    <property type="entry name" value="ATP-BINDING CASSETTE TRANSPORTER SUBFAMILY A ABCA"/>
    <property type="match status" value="1"/>
</dbReference>